<dbReference type="PANTHER" id="PTHR33698:SF3">
    <property type="entry name" value="OS09G0266000 PROTEIN"/>
    <property type="match status" value="1"/>
</dbReference>
<evidence type="ECO:0000313" key="2">
    <source>
        <dbReference type="EMBL" id="EJK59895.1"/>
    </source>
</evidence>
<accession>K0S3R2</accession>
<organism evidence="2 3">
    <name type="scientific">Thalassiosira oceanica</name>
    <name type="common">Marine diatom</name>
    <dbReference type="NCBI Taxonomy" id="159749"/>
    <lineage>
        <taxon>Eukaryota</taxon>
        <taxon>Sar</taxon>
        <taxon>Stramenopiles</taxon>
        <taxon>Ochrophyta</taxon>
        <taxon>Bacillariophyta</taxon>
        <taxon>Coscinodiscophyceae</taxon>
        <taxon>Thalassiosirophycidae</taxon>
        <taxon>Thalassiosirales</taxon>
        <taxon>Thalassiosiraceae</taxon>
        <taxon>Thalassiosira</taxon>
    </lineage>
</organism>
<dbReference type="Proteomes" id="UP000266841">
    <property type="component" value="Unassembled WGS sequence"/>
</dbReference>
<gene>
    <name evidence="2" type="ORF">THAOC_19831</name>
</gene>
<dbReference type="PANTHER" id="PTHR33698">
    <property type="entry name" value="NUCLEAR TRANSPORT FACTOR 2 (NTF2)-LIKE PROTEIN"/>
    <property type="match status" value="1"/>
</dbReference>
<proteinExistence type="predicted"/>
<dbReference type="Gene3D" id="3.10.450.50">
    <property type="match status" value="2"/>
</dbReference>
<protein>
    <recommendedName>
        <fullName evidence="4">SnoaL-like domain-containing protein</fullName>
    </recommendedName>
</protein>
<evidence type="ECO:0008006" key="4">
    <source>
        <dbReference type="Google" id="ProtNLM"/>
    </source>
</evidence>
<feature type="region of interest" description="Disordered" evidence="1">
    <location>
        <begin position="23"/>
        <end position="55"/>
    </location>
</feature>
<dbReference type="EMBL" id="AGNL01022044">
    <property type="protein sequence ID" value="EJK59895.1"/>
    <property type="molecule type" value="Genomic_DNA"/>
</dbReference>
<evidence type="ECO:0000313" key="3">
    <source>
        <dbReference type="Proteomes" id="UP000266841"/>
    </source>
</evidence>
<keyword evidence="3" id="KW-1185">Reference proteome</keyword>
<dbReference type="SUPFAM" id="SSF54427">
    <property type="entry name" value="NTF2-like"/>
    <property type="match status" value="2"/>
</dbReference>
<dbReference type="OrthoDB" id="201750at2759"/>
<dbReference type="OMA" id="CGFAWTW"/>
<evidence type="ECO:0000256" key="1">
    <source>
        <dbReference type="SAM" id="MobiDB-lite"/>
    </source>
</evidence>
<dbReference type="eggNOG" id="ENOG502S4BR">
    <property type="taxonomic scope" value="Eukaryota"/>
</dbReference>
<name>K0S3R2_THAOC</name>
<feature type="compositionally biased region" description="Basic and acidic residues" evidence="1">
    <location>
        <begin position="43"/>
        <end position="55"/>
    </location>
</feature>
<dbReference type="InterPro" id="IPR032710">
    <property type="entry name" value="NTF2-like_dom_sf"/>
</dbReference>
<reference evidence="2 3" key="1">
    <citation type="journal article" date="2012" name="Genome Biol.">
        <title>Genome and low-iron response of an oceanic diatom adapted to chronic iron limitation.</title>
        <authorList>
            <person name="Lommer M."/>
            <person name="Specht M."/>
            <person name="Roy A.S."/>
            <person name="Kraemer L."/>
            <person name="Andreson R."/>
            <person name="Gutowska M.A."/>
            <person name="Wolf J."/>
            <person name="Bergner S.V."/>
            <person name="Schilhabel M.B."/>
            <person name="Klostermeier U.C."/>
            <person name="Beiko R.G."/>
            <person name="Rosenstiel P."/>
            <person name="Hippler M."/>
            <person name="Laroche J."/>
        </authorList>
    </citation>
    <scope>NUCLEOTIDE SEQUENCE [LARGE SCALE GENOMIC DNA]</scope>
    <source>
        <strain evidence="2 3">CCMP1005</strain>
    </source>
</reference>
<dbReference type="AlphaFoldDB" id="K0S3R2"/>
<sequence>MGAAASANDLICRPNVFSSDYFDSSLPGDTNEGERRKKARRAAQQEDRGGRRRIEVADEEHHRDFACLVCHVNLNLAGARSWSRRAGNWKLETEWSNSESAGNALAAASAGTTGLAAFTPSYRPDQPRIQRSALAGVASSAPESSTSSPLAQSIVLSLVNDEGSFSSVDGADKFAQSCAADVVYEDCYEPQPIVGSGAVRKHLRDRALQRSGEDGSRDAGFRLDKITDGARACGFAWTWTSGDLEGLRGTTYLELNDSNQIQYVREIPEPIYKPGDAIVDLLKAVTKDATPKPPPEYTSKTPSTANEIAKYLFDEVQGADVFEALRFFDESIIYRDFNYEELLRGKGDVEEFIKKFSFPGIQFATQRFDDGIASSCFTWEVLLEGAPENAAIKGISFYEIDTSSGLITYVRDIPEPAIKPAPLGKLARQLRPALGVFAPAAKGSREEGL</sequence>
<comment type="caution">
    <text evidence="2">The sequence shown here is derived from an EMBL/GenBank/DDBJ whole genome shotgun (WGS) entry which is preliminary data.</text>
</comment>